<organism evidence="10 11">
    <name type="scientific">Thyridium curvatum</name>
    <dbReference type="NCBI Taxonomy" id="1093900"/>
    <lineage>
        <taxon>Eukaryota</taxon>
        <taxon>Fungi</taxon>
        <taxon>Dikarya</taxon>
        <taxon>Ascomycota</taxon>
        <taxon>Pezizomycotina</taxon>
        <taxon>Sordariomycetes</taxon>
        <taxon>Sordariomycetidae</taxon>
        <taxon>Thyridiales</taxon>
        <taxon>Thyridiaceae</taxon>
        <taxon>Thyridium</taxon>
    </lineage>
</organism>
<feature type="transmembrane region" description="Helical" evidence="8">
    <location>
        <begin position="40"/>
        <end position="59"/>
    </location>
</feature>
<protein>
    <recommendedName>
        <fullName evidence="9">Major facilitator superfamily (MFS) profile domain-containing protein</fullName>
    </recommendedName>
</protein>
<dbReference type="EMBL" id="SKBQ01000012">
    <property type="protein sequence ID" value="TPX17908.1"/>
    <property type="molecule type" value="Genomic_DNA"/>
</dbReference>
<dbReference type="NCBIfam" id="TIGR00879">
    <property type="entry name" value="SP"/>
    <property type="match status" value="1"/>
</dbReference>
<feature type="transmembrane region" description="Helical" evidence="8">
    <location>
        <begin position="363"/>
        <end position="385"/>
    </location>
</feature>
<feature type="transmembrane region" description="Helical" evidence="8">
    <location>
        <begin position="429"/>
        <end position="451"/>
    </location>
</feature>
<dbReference type="PROSITE" id="PS00216">
    <property type="entry name" value="SUGAR_TRANSPORT_1"/>
    <property type="match status" value="1"/>
</dbReference>
<dbReference type="PROSITE" id="PS00217">
    <property type="entry name" value="SUGAR_TRANSPORT_2"/>
    <property type="match status" value="1"/>
</dbReference>
<comment type="subcellular location">
    <subcellularLocation>
        <location evidence="1">Membrane</location>
        <topology evidence="1">Multi-pass membrane protein</topology>
    </subcellularLocation>
</comment>
<evidence type="ECO:0000256" key="1">
    <source>
        <dbReference type="ARBA" id="ARBA00004141"/>
    </source>
</evidence>
<feature type="transmembrane region" description="Helical" evidence="8">
    <location>
        <begin position="176"/>
        <end position="199"/>
    </location>
</feature>
<dbReference type="Pfam" id="PF00083">
    <property type="entry name" value="Sugar_tr"/>
    <property type="match status" value="1"/>
</dbReference>
<accession>A0A507BMC4</accession>
<feature type="transmembrane region" description="Helical" evidence="8">
    <location>
        <begin position="121"/>
        <end position="139"/>
    </location>
</feature>
<keyword evidence="4 8" id="KW-0812">Transmembrane</keyword>
<evidence type="ECO:0000256" key="4">
    <source>
        <dbReference type="ARBA" id="ARBA00022692"/>
    </source>
</evidence>
<feature type="transmembrane region" description="Helical" evidence="8">
    <location>
        <begin position="397"/>
        <end position="417"/>
    </location>
</feature>
<dbReference type="InParanoid" id="A0A507BMC4"/>
<evidence type="ECO:0000313" key="10">
    <source>
        <dbReference type="EMBL" id="TPX17908.1"/>
    </source>
</evidence>
<reference evidence="10 11" key="1">
    <citation type="submission" date="2019-06" db="EMBL/GenBank/DDBJ databases">
        <title>Draft genome sequence of the filamentous fungus Phialemoniopsis curvata isolated from diesel fuel.</title>
        <authorList>
            <person name="Varaljay V.A."/>
            <person name="Lyon W.J."/>
            <person name="Crouch A.L."/>
            <person name="Drake C.E."/>
            <person name="Hollomon J.M."/>
            <person name="Nadeau L.J."/>
            <person name="Nunn H.S."/>
            <person name="Stevenson B.S."/>
            <person name="Bojanowski C.L."/>
            <person name="Crookes-Goodson W.J."/>
        </authorList>
    </citation>
    <scope>NUCLEOTIDE SEQUENCE [LARGE SCALE GENOMIC DNA]</scope>
    <source>
        <strain evidence="10 11">D216</strain>
    </source>
</reference>
<evidence type="ECO:0000256" key="5">
    <source>
        <dbReference type="ARBA" id="ARBA00022989"/>
    </source>
</evidence>
<evidence type="ECO:0000256" key="2">
    <source>
        <dbReference type="ARBA" id="ARBA00010992"/>
    </source>
</evidence>
<dbReference type="Gene3D" id="1.20.1250.20">
    <property type="entry name" value="MFS general substrate transporter like domains"/>
    <property type="match status" value="1"/>
</dbReference>
<dbReference type="PROSITE" id="PS50850">
    <property type="entry name" value="MFS"/>
    <property type="match status" value="1"/>
</dbReference>
<evidence type="ECO:0000256" key="3">
    <source>
        <dbReference type="ARBA" id="ARBA00022448"/>
    </source>
</evidence>
<feature type="domain" description="Major facilitator superfamily (MFS) profile" evidence="9">
    <location>
        <begin position="46"/>
        <end position="485"/>
    </location>
</feature>
<dbReference type="InterPro" id="IPR036259">
    <property type="entry name" value="MFS_trans_sf"/>
</dbReference>
<evidence type="ECO:0000256" key="8">
    <source>
        <dbReference type="SAM" id="Phobius"/>
    </source>
</evidence>
<dbReference type="GO" id="GO:0016020">
    <property type="term" value="C:membrane"/>
    <property type="evidence" value="ECO:0007669"/>
    <property type="project" value="UniProtKB-SubCell"/>
</dbReference>
<comment type="similarity">
    <text evidence="2 7">Belongs to the major facilitator superfamily. Sugar transporter (TC 2.A.1.1) family.</text>
</comment>
<comment type="caution">
    <text evidence="10">The sequence shown here is derived from an EMBL/GenBank/DDBJ whole genome shotgun (WGS) entry which is preliminary data.</text>
</comment>
<feature type="transmembrane region" description="Helical" evidence="8">
    <location>
        <begin position="211"/>
        <end position="232"/>
    </location>
</feature>
<dbReference type="InterPro" id="IPR005829">
    <property type="entry name" value="Sugar_transporter_CS"/>
</dbReference>
<keyword evidence="11" id="KW-1185">Reference proteome</keyword>
<gene>
    <name evidence="10" type="ORF">E0L32_003009</name>
</gene>
<evidence type="ECO:0000313" key="11">
    <source>
        <dbReference type="Proteomes" id="UP000319257"/>
    </source>
</evidence>
<evidence type="ECO:0000256" key="7">
    <source>
        <dbReference type="RuleBase" id="RU003346"/>
    </source>
</evidence>
<keyword evidence="6 8" id="KW-0472">Membrane</keyword>
<keyword evidence="5 8" id="KW-1133">Transmembrane helix</keyword>
<dbReference type="FunFam" id="1.20.1250.20:FF:000078">
    <property type="entry name" value="MFS maltose transporter, putative"/>
    <property type="match status" value="1"/>
</dbReference>
<feature type="transmembrane region" description="Helical" evidence="8">
    <location>
        <begin position="94"/>
        <end position="114"/>
    </location>
</feature>
<keyword evidence="3 7" id="KW-0813">Transport</keyword>
<dbReference type="PANTHER" id="PTHR48022:SF22">
    <property type="entry name" value="MAJOR FACILITATOR SUPERFAMILY (MFS) PROFILE DOMAIN-CONTAINING PROTEIN"/>
    <property type="match status" value="1"/>
</dbReference>
<sequence length="534" mass="58267">MADLKSTTDAGHVEQPSEQLARLGNQDDHDLGKIASLRRYPWACFWCVYAVWCVLLVSFENQASGNILGIPRFREDFGSYYEGGYVLASKWQSAFQGAPIASSIVGSLGSAALADWLGRRAVIMMALVISYAAITMEFVATTPELFFGGKFLNGFATGALASVTVTYIGEVTPLALRGLFTCFSALSYTLGPLVCALIVNDTGDLPNRWAYRAVFCAQYGFAAVATAGVFFMPESPWWLASRNEKSKALNNLAKLGYSEGETVKRFAIIELTLNEISQETAGVTYLECFRKSNLRRTLVSIAPLCIQSLSGIAFIASYATYYIQLAGYSTSESFKLQIVQQVLSLVGNVMSWWLVDHVGRRSLTIYGLVFLTAVLFLTGGLAVAGTPGAIKGTVAMIMIYCWSYNVTIGATAFTVLCEVSTSRLRVKTIAIGLAAQSALNVMWSFVLPYLFNPDRANLGAKVAFIFGGLSVPSLLYLWFCLPETAGRSYEELDEMFVKGVSARKFKTYKPDAQVMGEVVKLAMKTEGATEKQEV</sequence>
<dbReference type="GeneID" id="41970456"/>
<name>A0A507BMC4_9PEZI</name>
<dbReference type="InterPro" id="IPR005828">
    <property type="entry name" value="MFS_sugar_transport-like"/>
</dbReference>
<dbReference type="InterPro" id="IPR020846">
    <property type="entry name" value="MFS_dom"/>
</dbReference>
<dbReference type="AlphaFoldDB" id="A0A507BMC4"/>
<dbReference type="SUPFAM" id="SSF103473">
    <property type="entry name" value="MFS general substrate transporter"/>
    <property type="match status" value="1"/>
</dbReference>
<dbReference type="OrthoDB" id="6612291at2759"/>
<evidence type="ECO:0000256" key="6">
    <source>
        <dbReference type="ARBA" id="ARBA00023136"/>
    </source>
</evidence>
<proteinExistence type="inferred from homology"/>
<feature type="transmembrane region" description="Helical" evidence="8">
    <location>
        <begin position="338"/>
        <end position="356"/>
    </location>
</feature>
<dbReference type="InterPro" id="IPR003663">
    <property type="entry name" value="Sugar/inositol_transpt"/>
</dbReference>
<dbReference type="RefSeq" id="XP_030999619.1">
    <property type="nucleotide sequence ID" value="XM_031137262.1"/>
</dbReference>
<dbReference type="Proteomes" id="UP000319257">
    <property type="component" value="Unassembled WGS sequence"/>
</dbReference>
<feature type="transmembrane region" description="Helical" evidence="8">
    <location>
        <begin position="463"/>
        <end position="481"/>
    </location>
</feature>
<feature type="transmembrane region" description="Helical" evidence="8">
    <location>
        <begin position="298"/>
        <end position="318"/>
    </location>
</feature>
<evidence type="ECO:0000259" key="9">
    <source>
        <dbReference type="PROSITE" id="PS50850"/>
    </source>
</evidence>
<dbReference type="GO" id="GO:0005351">
    <property type="term" value="F:carbohydrate:proton symporter activity"/>
    <property type="evidence" value="ECO:0007669"/>
    <property type="project" value="TreeGrafter"/>
</dbReference>
<feature type="transmembrane region" description="Helical" evidence="8">
    <location>
        <begin position="151"/>
        <end position="169"/>
    </location>
</feature>
<dbReference type="PANTHER" id="PTHR48022">
    <property type="entry name" value="PLASTIDIC GLUCOSE TRANSPORTER 4"/>
    <property type="match status" value="1"/>
</dbReference>
<dbReference type="InterPro" id="IPR050360">
    <property type="entry name" value="MFS_Sugar_Transporters"/>
</dbReference>